<evidence type="ECO:0000256" key="8">
    <source>
        <dbReference type="PROSITE-ProRule" id="PRU00023"/>
    </source>
</evidence>
<dbReference type="SUPFAM" id="SSF48403">
    <property type="entry name" value="Ankyrin repeat"/>
    <property type="match status" value="1"/>
</dbReference>
<keyword evidence="9" id="KW-0472">Membrane</keyword>
<name>A0ABP1RIR9_9HEXA</name>
<keyword evidence="3" id="KW-0677">Repeat</keyword>
<evidence type="ECO:0000256" key="7">
    <source>
        <dbReference type="ARBA" id="ARBA00023303"/>
    </source>
</evidence>
<keyword evidence="6" id="KW-0325">Glycoprotein</keyword>
<dbReference type="PROSITE" id="PS50088">
    <property type="entry name" value="ANK_REPEAT"/>
    <property type="match status" value="1"/>
</dbReference>
<sequence length="460" mass="53186">MTSANEPELIEVMTINDGPAYTEELSEFVKNGDYNKLRKYLDNTPATILNSFNEEGRSPLHDACDCGTNKKLASKLVSLILLWYSRHKKYDGDDVNKNIFIDKKDGLGNTALHYAVEHRNREAVKELLACGADVNIKNDNEEEAITSIYEHFPETIISLLNGPTSIQFVEDEDDPSDRRMKVKCNFGVITGIDNDPREVYETNMLSNVFRLDKETRVEILLNPIVQLFIDLKWSKMKKLIYISMAFHIIWSLLSSIFIMDMFMKTFGNNTKETFEALENSKGNPYFNSDNEYRIWTLFIYTAIVMVKEGFEIWFTPKYGTYGTQFENIGQWILIIFIYVLFLLGKFLPVWSGFLMSIVRNGFIHRIQNIFKSISNLKIFYVGICLYSMGFSSRSVEQASRTGSLYGNADESVKKIYVFFYLLLSNFNCFQLRFQNDYAIRGTILRDTTFGNCQNCCDVNR</sequence>
<accession>A0ABP1RIR9</accession>
<keyword evidence="9" id="KW-1133">Transmembrane helix</keyword>
<evidence type="ECO:0000256" key="3">
    <source>
        <dbReference type="ARBA" id="ARBA00022737"/>
    </source>
</evidence>
<dbReference type="InterPro" id="IPR052076">
    <property type="entry name" value="TRP_cation_channel"/>
</dbReference>
<proteinExistence type="predicted"/>
<dbReference type="EMBL" id="CAXLJM020000075">
    <property type="protein sequence ID" value="CAL8128945.1"/>
    <property type="molecule type" value="Genomic_DNA"/>
</dbReference>
<evidence type="ECO:0000256" key="5">
    <source>
        <dbReference type="ARBA" id="ARBA00023065"/>
    </source>
</evidence>
<evidence type="ECO:0000313" key="11">
    <source>
        <dbReference type="Proteomes" id="UP001642540"/>
    </source>
</evidence>
<evidence type="ECO:0000313" key="10">
    <source>
        <dbReference type="EMBL" id="CAL8128945.1"/>
    </source>
</evidence>
<dbReference type="InterPro" id="IPR036770">
    <property type="entry name" value="Ankyrin_rpt-contain_sf"/>
</dbReference>
<feature type="transmembrane region" description="Helical" evidence="9">
    <location>
        <begin position="239"/>
        <end position="259"/>
    </location>
</feature>
<keyword evidence="7" id="KW-0407">Ion channel</keyword>
<dbReference type="PROSITE" id="PS50297">
    <property type="entry name" value="ANK_REP_REGION"/>
    <property type="match status" value="1"/>
</dbReference>
<dbReference type="Proteomes" id="UP001642540">
    <property type="component" value="Unassembled WGS sequence"/>
</dbReference>
<dbReference type="PANTHER" id="PTHR47143">
    <property type="entry name" value="TRANSIENT RECEPTOR POTENTIAL CATION CHANNEL PROTEIN PAINLESS"/>
    <property type="match status" value="1"/>
</dbReference>
<feature type="transmembrane region" description="Helical" evidence="9">
    <location>
        <begin position="415"/>
        <end position="433"/>
    </location>
</feature>
<evidence type="ECO:0000256" key="2">
    <source>
        <dbReference type="ARBA" id="ARBA00022606"/>
    </source>
</evidence>
<feature type="transmembrane region" description="Helical" evidence="9">
    <location>
        <begin position="378"/>
        <end position="395"/>
    </location>
</feature>
<evidence type="ECO:0000256" key="6">
    <source>
        <dbReference type="ARBA" id="ARBA00023180"/>
    </source>
</evidence>
<evidence type="ECO:0000256" key="4">
    <source>
        <dbReference type="ARBA" id="ARBA00023043"/>
    </source>
</evidence>
<comment type="caution">
    <text evidence="10">The sequence shown here is derived from an EMBL/GenBank/DDBJ whole genome shotgun (WGS) entry which is preliminary data.</text>
</comment>
<evidence type="ECO:0008006" key="12">
    <source>
        <dbReference type="Google" id="ProtNLM"/>
    </source>
</evidence>
<dbReference type="InterPro" id="IPR002110">
    <property type="entry name" value="Ankyrin_rpt"/>
</dbReference>
<evidence type="ECO:0000256" key="1">
    <source>
        <dbReference type="ARBA" id="ARBA00022448"/>
    </source>
</evidence>
<organism evidence="10 11">
    <name type="scientific">Orchesella dallaii</name>
    <dbReference type="NCBI Taxonomy" id="48710"/>
    <lineage>
        <taxon>Eukaryota</taxon>
        <taxon>Metazoa</taxon>
        <taxon>Ecdysozoa</taxon>
        <taxon>Arthropoda</taxon>
        <taxon>Hexapoda</taxon>
        <taxon>Collembola</taxon>
        <taxon>Entomobryomorpha</taxon>
        <taxon>Entomobryoidea</taxon>
        <taxon>Orchesellidae</taxon>
        <taxon>Orchesellinae</taxon>
        <taxon>Orchesella</taxon>
    </lineage>
</organism>
<keyword evidence="11" id="KW-1185">Reference proteome</keyword>
<gene>
    <name evidence="10" type="ORF">ODALV1_LOCUS22704</name>
</gene>
<dbReference type="Pfam" id="PF12796">
    <property type="entry name" value="Ank_2"/>
    <property type="match status" value="1"/>
</dbReference>
<dbReference type="Gene3D" id="1.25.40.20">
    <property type="entry name" value="Ankyrin repeat-containing domain"/>
    <property type="match status" value="1"/>
</dbReference>
<keyword evidence="1" id="KW-0813">Transport</keyword>
<feature type="repeat" description="ANK" evidence="8">
    <location>
        <begin position="107"/>
        <end position="139"/>
    </location>
</feature>
<dbReference type="SMART" id="SM00248">
    <property type="entry name" value="ANK"/>
    <property type="match status" value="2"/>
</dbReference>
<keyword evidence="9" id="KW-0812">Transmembrane</keyword>
<reference evidence="10 11" key="1">
    <citation type="submission" date="2024-08" db="EMBL/GenBank/DDBJ databases">
        <authorList>
            <person name="Cucini C."/>
            <person name="Frati F."/>
        </authorList>
    </citation>
    <scope>NUCLEOTIDE SEQUENCE [LARGE SCALE GENOMIC DNA]</scope>
</reference>
<keyword evidence="2" id="KW-0716">Sensory transduction</keyword>
<feature type="transmembrane region" description="Helical" evidence="9">
    <location>
        <begin position="331"/>
        <end position="357"/>
    </location>
</feature>
<evidence type="ECO:0000256" key="9">
    <source>
        <dbReference type="SAM" id="Phobius"/>
    </source>
</evidence>
<dbReference type="PANTHER" id="PTHR47143:SF1">
    <property type="entry name" value="ION_TRANS DOMAIN-CONTAINING PROTEIN"/>
    <property type="match status" value="1"/>
</dbReference>
<keyword evidence="5" id="KW-0406">Ion transport</keyword>
<protein>
    <recommendedName>
        <fullName evidence="12">Transient receptor potential channel pyrexia</fullName>
    </recommendedName>
</protein>
<keyword evidence="4 8" id="KW-0040">ANK repeat</keyword>